<feature type="region of interest" description="Disordered" evidence="1">
    <location>
        <begin position="69"/>
        <end position="97"/>
    </location>
</feature>
<dbReference type="Proteomes" id="UP000324800">
    <property type="component" value="Unassembled WGS sequence"/>
</dbReference>
<evidence type="ECO:0000313" key="3">
    <source>
        <dbReference type="Proteomes" id="UP000324800"/>
    </source>
</evidence>
<dbReference type="EMBL" id="SNRW01014566">
    <property type="protein sequence ID" value="KAA6371341.1"/>
    <property type="molecule type" value="Genomic_DNA"/>
</dbReference>
<sequence length="97" mass="11196">MGQKYLSQLVRVCYRSGQIEQISMWDRFWDGTNPWTPVKKNDVKYPCASSALSALGHKLTVEKSIELPQMGNKTDKTRQDRKIQDTESCRTVGQMDR</sequence>
<comment type="caution">
    <text evidence="2">The sequence shown here is derived from an EMBL/GenBank/DDBJ whole genome shotgun (WGS) entry which is preliminary data.</text>
</comment>
<evidence type="ECO:0000313" key="2">
    <source>
        <dbReference type="EMBL" id="KAA6371341.1"/>
    </source>
</evidence>
<feature type="compositionally biased region" description="Basic and acidic residues" evidence="1">
    <location>
        <begin position="73"/>
        <end position="88"/>
    </location>
</feature>
<dbReference type="AlphaFoldDB" id="A0A5J4UMU3"/>
<evidence type="ECO:0000256" key="1">
    <source>
        <dbReference type="SAM" id="MobiDB-lite"/>
    </source>
</evidence>
<organism evidence="2 3">
    <name type="scientific">Streblomastix strix</name>
    <dbReference type="NCBI Taxonomy" id="222440"/>
    <lineage>
        <taxon>Eukaryota</taxon>
        <taxon>Metamonada</taxon>
        <taxon>Preaxostyla</taxon>
        <taxon>Oxymonadida</taxon>
        <taxon>Streblomastigidae</taxon>
        <taxon>Streblomastix</taxon>
    </lineage>
</organism>
<proteinExistence type="predicted"/>
<protein>
    <submittedName>
        <fullName evidence="2">Uncharacterized protein</fullName>
    </submittedName>
</protein>
<reference evidence="2 3" key="1">
    <citation type="submission" date="2019-03" db="EMBL/GenBank/DDBJ databases">
        <title>Single cell metagenomics reveals metabolic interactions within the superorganism composed of flagellate Streblomastix strix and complex community of Bacteroidetes bacteria on its surface.</title>
        <authorList>
            <person name="Treitli S.C."/>
            <person name="Kolisko M."/>
            <person name="Husnik F."/>
            <person name="Keeling P."/>
            <person name="Hampl V."/>
        </authorList>
    </citation>
    <scope>NUCLEOTIDE SEQUENCE [LARGE SCALE GENOMIC DNA]</scope>
    <source>
        <strain evidence="2">ST1C</strain>
    </source>
</reference>
<name>A0A5J4UMU3_9EUKA</name>
<gene>
    <name evidence="2" type="ORF">EZS28_033133</name>
</gene>
<accession>A0A5J4UMU3</accession>